<evidence type="ECO:0000313" key="3">
    <source>
        <dbReference type="EMBL" id="CAE0374708.1"/>
    </source>
</evidence>
<feature type="domain" description="Helicase C-terminal" evidence="2">
    <location>
        <begin position="293"/>
        <end position="473"/>
    </location>
</feature>
<dbReference type="PANTHER" id="PTHR47396">
    <property type="entry name" value="TYPE I RESTRICTION ENZYME ECOKI R PROTEIN"/>
    <property type="match status" value="1"/>
</dbReference>
<dbReference type="SUPFAM" id="SSF52540">
    <property type="entry name" value="P-loop containing nucleoside triphosphate hydrolases"/>
    <property type="match status" value="1"/>
</dbReference>
<proteinExistence type="predicted"/>
<reference evidence="3" key="1">
    <citation type="submission" date="2021-01" db="EMBL/GenBank/DDBJ databases">
        <authorList>
            <person name="Corre E."/>
            <person name="Pelletier E."/>
            <person name="Niang G."/>
            <person name="Scheremetjew M."/>
            <person name="Finn R."/>
            <person name="Kale V."/>
            <person name="Holt S."/>
            <person name="Cochrane G."/>
            <person name="Meng A."/>
            <person name="Brown T."/>
            <person name="Cohen L."/>
        </authorList>
    </citation>
    <scope>NUCLEOTIDE SEQUENCE</scope>
    <source>
        <strain evidence="3">CCMP1510</strain>
    </source>
</reference>
<feature type="domain" description="Helicase ATP-binding" evidence="1">
    <location>
        <begin position="37"/>
        <end position="228"/>
    </location>
</feature>
<dbReference type="InterPro" id="IPR027417">
    <property type="entry name" value="P-loop_NTPase"/>
</dbReference>
<dbReference type="Pfam" id="PF04851">
    <property type="entry name" value="ResIII"/>
    <property type="match status" value="1"/>
</dbReference>
<evidence type="ECO:0000259" key="2">
    <source>
        <dbReference type="PROSITE" id="PS51194"/>
    </source>
</evidence>
<dbReference type="GO" id="GO:0005829">
    <property type="term" value="C:cytosol"/>
    <property type="evidence" value="ECO:0007669"/>
    <property type="project" value="TreeGrafter"/>
</dbReference>
<dbReference type="InterPro" id="IPR014001">
    <property type="entry name" value="Helicase_ATP-bd"/>
</dbReference>
<organism evidence="3">
    <name type="scientific">Aureoumbra lagunensis</name>
    <dbReference type="NCBI Taxonomy" id="44058"/>
    <lineage>
        <taxon>Eukaryota</taxon>
        <taxon>Sar</taxon>
        <taxon>Stramenopiles</taxon>
        <taxon>Ochrophyta</taxon>
        <taxon>Pelagophyceae</taxon>
        <taxon>Pelagomonadales</taxon>
        <taxon>Aureoumbra</taxon>
    </lineage>
</organism>
<dbReference type="InterPro" id="IPR005114">
    <property type="entry name" value="Helicase_assoc"/>
</dbReference>
<dbReference type="SMART" id="SM00487">
    <property type="entry name" value="DEXDc"/>
    <property type="match status" value="1"/>
</dbReference>
<dbReference type="PROSITE" id="PS51194">
    <property type="entry name" value="HELICASE_CTER"/>
    <property type="match status" value="1"/>
</dbReference>
<accession>A0A7S3NRI2</accession>
<dbReference type="GO" id="GO:0005524">
    <property type="term" value="F:ATP binding"/>
    <property type="evidence" value="ECO:0007669"/>
    <property type="project" value="InterPro"/>
</dbReference>
<dbReference type="InterPro" id="IPR050742">
    <property type="entry name" value="Helicase_Restrict-Modif_Enz"/>
</dbReference>
<dbReference type="Pfam" id="PF03457">
    <property type="entry name" value="HA"/>
    <property type="match status" value="1"/>
</dbReference>
<evidence type="ECO:0000259" key="1">
    <source>
        <dbReference type="PROSITE" id="PS51192"/>
    </source>
</evidence>
<dbReference type="SMART" id="SM00490">
    <property type="entry name" value="HELICc"/>
    <property type="match status" value="1"/>
</dbReference>
<dbReference type="Gene3D" id="6.10.140.530">
    <property type="match status" value="1"/>
</dbReference>
<dbReference type="Gene3D" id="3.40.50.300">
    <property type="entry name" value="P-loop containing nucleotide triphosphate hydrolases"/>
    <property type="match status" value="2"/>
</dbReference>
<dbReference type="AlphaFoldDB" id="A0A7S3NRI2"/>
<name>A0A7S3NRI2_9STRA</name>
<dbReference type="InterPro" id="IPR006935">
    <property type="entry name" value="Helicase/UvrB_N"/>
</dbReference>
<dbReference type="EMBL" id="HBIJ01023472">
    <property type="protein sequence ID" value="CAE0374708.1"/>
    <property type="molecule type" value="Transcribed_RNA"/>
</dbReference>
<dbReference type="PROSITE" id="PS51192">
    <property type="entry name" value="HELICASE_ATP_BIND_1"/>
    <property type="match status" value="1"/>
</dbReference>
<dbReference type="PANTHER" id="PTHR47396:SF1">
    <property type="entry name" value="ATP-DEPENDENT HELICASE IRC3-RELATED"/>
    <property type="match status" value="1"/>
</dbReference>
<evidence type="ECO:0008006" key="4">
    <source>
        <dbReference type="Google" id="ProtNLM"/>
    </source>
</evidence>
<gene>
    <name evidence="3" type="ORF">ALAG00032_LOCUS15512</name>
</gene>
<protein>
    <recommendedName>
        <fullName evidence="4">Helicase</fullName>
    </recommendedName>
</protein>
<sequence length="662" mass="76922">MIGRRYLLRAHFSQKVVRYFSLSPREHQLEAVHAVENAFTSGATRATIVMPGGAGKSLVAAEIIQRTLKEKQIALLVTPTLALVDQVLNDLYLKEPYIKMMDILVVASKTCAPSEKIQLRSTNTNEIASKLQLLCTDEMNKKSILCISTYASLIRINNAMQECNLFFDIAIFDEAHITTYASKNQRQNVYSLPLDNSLQTIRRVFMTATPRTRREADKRGSSMDNIQKYGNIVYQLSSQESVARGVTVPLTVLVVDATKAYENFHKKRCIQFPQQQQQKDMDRALRDFELAYTLIQVHLDHGPTRFFVFHTTNERAEQFVQRAQDLWNEYVSKEYTSKNFVIDRVHGNMNPQQREKKLELIRHSSSKETNNTEKNSIRILTNVNILAQGVDVPLVDAVVLADPRRSQVYIAQIAARAARAAPEKTRGIILLPIRKRRSGSYVFEEDTEQLNQQVEPRFSMSKDDFSIILDVLQATVDERISKKWRALVARVISNTSMNNENFLIEYNRVLKLQNNETNSPLLLDMDDELAQKFNQGLRTAALNLSQIDWELCYIKLEEYYTMHGHTDVPLDYIDENDNIKLGLWVQRQRLAYRNGTLTEEKYQLLQSIAFRWHHRKETSWYQQFNEWLKTRHDQSKPSGELKIWIRTNRYRYWRKLIAKKKS</sequence>
<dbReference type="InterPro" id="IPR001650">
    <property type="entry name" value="Helicase_C-like"/>
</dbReference>
<dbReference type="GO" id="GO:0016787">
    <property type="term" value="F:hydrolase activity"/>
    <property type="evidence" value="ECO:0007669"/>
    <property type="project" value="InterPro"/>
</dbReference>
<dbReference type="Pfam" id="PF00271">
    <property type="entry name" value="Helicase_C"/>
    <property type="match status" value="1"/>
</dbReference>
<dbReference type="GO" id="GO:0003677">
    <property type="term" value="F:DNA binding"/>
    <property type="evidence" value="ECO:0007669"/>
    <property type="project" value="InterPro"/>
</dbReference>